<dbReference type="EMBL" id="FNCC01000005">
    <property type="protein sequence ID" value="SDG06868.1"/>
    <property type="molecule type" value="Genomic_DNA"/>
</dbReference>
<keyword evidence="1" id="KW-0812">Transmembrane</keyword>
<evidence type="ECO:0000256" key="1">
    <source>
        <dbReference type="SAM" id="Phobius"/>
    </source>
</evidence>
<feature type="transmembrane region" description="Helical" evidence="1">
    <location>
        <begin position="12"/>
        <end position="30"/>
    </location>
</feature>
<sequence>MTEIDRGKLASLAGFATPAVLLVLTVVALVDNTFGWQGGAYVVAFFWVALGSALAGGLVRAVAPGPWRSAGSGMALAGATGVAFFVVLVAAFLWAISTFTP</sequence>
<keyword evidence="1" id="KW-0472">Membrane</keyword>
<dbReference type="Proteomes" id="UP000199623">
    <property type="component" value="Unassembled WGS sequence"/>
</dbReference>
<feature type="transmembrane region" description="Helical" evidence="1">
    <location>
        <begin position="42"/>
        <end position="63"/>
    </location>
</feature>
<name>A0A1G7R7X4_9PSEU</name>
<reference evidence="3" key="1">
    <citation type="submission" date="2016-10" db="EMBL/GenBank/DDBJ databases">
        <authorList>
            <person name="Varghese N."/>
            <person name="Submissions S."/>
        </authorList>
    </citation>
    <scope>NUCLEOTIDE SEQUENCE [LARGE SCALE GENOMIC DNA]</scope>
    <source>
        <strain evidence="3">CGMCC 4.3506</strain>
    </source>
</reference>
<dbReference type="AlphaFoldDB" id="A0A1G7R7X4"/>
<dbReference type="STRING" id="200378.SAMN05216553_105178"/>
<proteinExistence type="predicted"/>
<evidence type="ECO:0000313" key="2">
    <source>
        <dbReference type="EMBL" id="SDG06868.1"/>
    </source>
</evidence>
<keyword evidence="3" id="KW-1185">Reference proteome</keyword>
<keyword evidence="1" id="KW-1133">Transmembrane helix</keyword>
<feature type="transmembrane region" description="Helical" evidence="1">
    <location>
        <begin position="75"/>
        <end position="96"/>
    </location>
</feature>
<dbReference type="RefSeq" id="WP_090048909.1">
    <property type="nucleotide sequence ID" value="NZ_FNCC01000005.1"/>
</dbReference>
<evidence type="ECO:0000313" key="3">
    <source>
        <dbReference type="Proteomes" id="UP000199623"/>
    </source>
</evidence>
<protein>
    <submittedName>
        <fullName evidence="2">Uncharacterized protein</fullName>
    </submittedName>
</protein>
<dbReference type="OrthoDB" id="3700299at2"/>
<gene>
    <name evidence="2" type="ORF">SAMN05216553_105178</name>
</gene>
<organism evidence="2 3">
    <name type="scientific">Lentzea fradiae</name>
    <dbReference type="NCBI Taxonomy" id="200378"/>
    <lineage>
        <taxon>Bacteria</taxon>
        <taxon>Bacillati</taxon>
        <taxon>Actinomycetota</taxon>
        <taxon>Actinomycetes</taxon>
        <taxon>Pseudonocardiales</taxon>
        <taxon>Pseudonocardiaceae</taxon>
        <taxon>Lentzea</taxon>
    </lineage>
</organism>
<accession>A0A1G7R7X4</accession>